<dbReference type="Proteomes" id="UP000032946">
    <property type="component" value="Chromosome"/>
</dbReference>
<feature type="region of interest" description="Disordered" evidence="1">
    <location>
        <begin position="1"/>
        <end position="21"/>
    </location>
</feature>
<protein>
    <submittedName>
        <fullName evidence="2">Uncharacterized protein</fullName>
    </submittedName>
</protein>
<gene>
    <name evidence="2" type="ORF">ARTHRO_30170</name>
</gene>
<dbReference type="AlphaFoldDB" id="A0A9P1KFB8"/>
<proteinExistence type="predicted"/>
<accession>A0A9P1KFB8</accession>
<keyword evidence="3" id="KW-1185">Reference proteome</keyword>
<organism evidence="2 3">
    <name type="scientific">Limnospira indica PCC 8005</name>
    <dbReference type="NCBI Taxonomy" id="376219"/>
    <lineage>
        <taxon>Bacteria</taxon>
        <taxon>Bacillati</taxon>
        <taxon>Cyanobacteriota</taxon>
        <taxon>Cyanophyceae</taxon>
        <taxon>Oscillatoriophycideae</taxon>
        <taxon>Oscillatoriales</taxon>
        <taxon>Sirenicapillariaceae</taxon>
        <taxon>Limnospira</taxon>
    </lineage>
</organism>
<evidence type="ECO:0000313" key="3">
    <source>
        <dbReference type="Proteomes" id="UP000032946"/>
    </source>
</evidence>
<reference evidence="2 3" key="1">
    <citation type="submission" date="2014-02" db="EMBL/GenBank/DDBJ databases">
        <authorList>
            <person name="Genoscope - CEA"/>
        </authorList>
    </citation>
    <scope>NUCLEOTIDE SEQUENCE [LARGE SCALE GENOMIC DNA]</scope>
    <source>
        <strain evidence="2 3">PCC 8005</strain>
    </source>
</reference>
<sequence length="89" mass="10116">MFQRSSRGARQETQGQSHFKKSQNTVQIYLGGVLNHLVRLWDRVTAIATPNLRIHTPRVEAGNGRRNRGTYLSLDHCQPSMIKETECPA</sequence>
<evidence type="ECO:0000313" key="2">
    <source>
        <dbReference type="EMBL" id="CDM94904.1"/>
    </source>
</evidence>
<name>A0A9P1KFB8_9CYAN</name>
<dbReference type="EMBL" id="FO818640">
    <property type="protein sequence ID" value="CDM94904.1"/>
    <property type="molecule type" value="Genomic_DNA"/>
</dbReference>
<evidence type="ECO:0000256" key="1">
    <source>
        <dbReference type="SAM" id="MobiDB-lite"/>
    </source>
</evidence>